<evidence type="ECO:0000313" key="5">
    <source>
        <dbReference type="Proteomes" id="UP000192639"/>
    </source>
</evidence>
<organism evidence="4 5">
    <name type="scientific">Enterospora canceri</name>
    <dbReference type="NCBI Taxonomy" id="1081671"/>
    <lineage>
        <taxon>Eukaryota</taxon>
        <taxon>Fungi</taxon>
        <taxon>Fungi incertae sedis</taxon>
        <taxon>Microsporidia</taxon>
        <taxon>Enterocytozoonidae</taxon>
        <taxon>Enterospora</taxon>
    </lineage>
</organism>
<evidence type="ECO:0000259" key="3">
    <source>
        <dbReference type="PROSITE" id="PS50804"/>
    </source>
</evidence>
<proteinExistence type="predicted"/>
<keyword evidence="1" id="KW-0175">Coiled coil</keyword>
<reference evidence="4 5" key="1">
    <citation type="journal article" date="2017" name="Environ. Microbiol.">
        <title>Decay of the glycolytic pathway and adaptation to intranuclear parasitism within Enterocytozoonidae microsporidia.</title>
        <authorList>
            <person name="Wiredu Boakye D."/>
            <person name="Jaroenlak P."/>
            <person name="Prachumwat A."/>
            <person name="Williams T.A."/>
            <person name="Bateman K.S."/>
            <person name="Itsathitphaisarn O."/>
            <person name="Sritunyalucksana K."/>
            <person name="Paszkiewicz K.H."/>
            <person name="Moore K.A."/>
            <person name="Stentiford G.D."/>
            <person name="Williams B.A."/>
        </authorList>
    </citation>
    <scope>NUCLEOTIDE SEQUENCE [LARGE SCALE GENOMIC DNA]</scope>
    <source>
        <strain evidence="4 5">GB1</strain>
    </source>
</reference>
<evidence type="ECO:0000313" key="4">
    <source>
        <dbReference type="EMBL" id="ORD93055.1"/>
    </source>
</evidence>
<protein>
    <recommendedName>
        <fullName evidence="3">SCAN box domain-containing protein</fullName>
    </recommendedName>
</protein>
<dbReference type="Proteomes" id="UP000192639">
    <property type="component" value="Unassembled WGS sequence"/>
</dbReference>
<dbReference type="VEuPathDB" id="MicrosporidiaDB:ECANGB1_1456"/>
<dbReference type="EMBL" id="LWDP01000247">
    <property type="protein sequence ID" value="ORD93055.1"/>
    <property type="molecule type" value="Genomic_DNA"/>
</dbReference>
<dbReference type="Gene3D" id="1.10.4020.10">
    <property type="entry name" value="DNA breaking-rejoining enzymes"/>
    <property type="match status" value="1"/>
</dbReference>
<feature type="coiled-coil region" evidence="1">
    <location>
        <begin position="1"/>
        <end position="47"/>
    </location>
</feature>
<name>A0A1Y1S514_9MICR</name>
<dbReference type="PANTHER" id="PTHR46888">
    <property type="entry name" value="ZINC KNUCKLE DOMAINCONTAINING PROTEIN-RELATED"/>
    <property type="match status" value="1"/>
</dbReference>
<evidence type="ECO:0000256" key="1">
    <source>
        <dbReference type="SAM" id="Coils"/>
    </source>
</evidence>
<evidence type="ECO:0000256" key="2">
    <source>
        <dbReference type="SAM" id="MobiDB-lite"/>
    </source>
</evidence>
<dbReference type="OrthoDB" id="10063366at2759"/>
<feature type="non-terminal residue" evidence="4">
    <location>
        <position position="266"/>
    </location>
</feature>
<dbReference type="AlphaFoldDB" id="A0A1Y1S514"/>
<gene>
    <name evidence="4" type="ORF">ECANGB1_1456</name>
</gene>
<comment type="caution">
    <text evidence="4">The sequence shown here is derived from an EMBL/GenBank/DDBJ whole genome shotgun (WGS) entry which is preliminary data.</text>
</comment>
<dbReference type="InterPro" id="IPR003309">
    <property type="entry name" value="SCAN_dom"/>
</dbReference>
<keyword evidence="5" id="KW-1185">Reference proteome</keyword>
<dbReference type="InterPro" id="IPR038269">
    <property type="entry name" value="SCAN_sf"/>
</dbReference>
<accession>A0A1Y1S514</accession>
<feature type="region of interest" description="Disordered" evidence="2">
    <location>
        <begin position="245"/>
        <end position="266"/>
    </location>
</feature>
<sequence length="266" mass="31111">MKRMEIEAANEARRLEVEERREARRLEAEERNEARRLDLEVRRLEVEKNRDFEWERSRLGANSTHKGGEGEGNTVERQMVRSLQLIPDFDEQKVAEWFRRFEKKAAEFGWQGERWVGLVANKLKGRALEAYDNMSAEDLESYEDFKADILRAYELRPEAYRLRFRGGKKRPGDSYLECARHLEQVFKRWIRSEEVDSQRALEELMVMEQFINAADKELVPLLREKRFKTLKEAATWADDHVLAHRSEPRTGGGFKEGGPRGPGGGG</sequence>
<dbReference type="PANTHER" id="PTHR46888:SF1">
    <property type="entry name" value="RIBONUCLEASE H"/>
    <property type="match status" value="1"/>
</dbReference>
<feature type="compositionally biased region" description="Gly residues" evidence="2">
    <location>
        <begin position="250"/>
        <end position="266"/>
    </location>
</feature>
<dbReference type="PROSITE" id="PS50804">
    <property type="entry name" value="SCAN_BOX"/>
    <property type="match status" value="1"/>
</dbReference>
<feature type="domain" description="SCAN box" evidence="3">
    <location>
        <begin position="161"/>
        <end position="239"/>
    </location>
</feature>
<dbReference type="Pfam" id="PF02023">
    <property type="entry name" value="SCAN"/>
    <property type="match status" value="1"/>
</dbReference>
<dbReference type="SUPFAM" id="SSF47353">
    <property type="entry name" value="Retrovirus capsid dimerization domain-like"/>
    <property type="match status" value="1"/>
</dbReference>